<dbReference type="HOGENOM" id="CLU_022291_4_1_9"/>
<dbReference type="HAMAP" id="MF_00208">
    <property type="entry name" value="MurE"/>
    <property type="match status" value="1"/>
</dbReference>
<feature type="domain" description="Mur ligase central" evidence="16">
    <location>
        <begin position="105"/>
        <end position="306"/>
    </location>
</feature>
<dbReference type="GO" id="GO:0005737">
    <property type="term" value="C:cytoplasm"/>
    <property type="evidence" value="ECO:0007669"/>
    <property type="project" value="UniProtKB-SubCell"/>
</dbReference>
<keyword evidence="9 12" id="KW-0573">Peptidoglycan synthesis</keyword>
<evidence type="ECO:0000256" key="2">
    <source>
        <dbReference type="ARBA" id="ARBA00005898"/>
    </source>
</evidence>
<comment type="pathway">
    <text evidence="1 12 13">Cell wall biogenesis; peptidoglycan biosynthesis.</text>
</comment>
<feature type="binding site" evidence="12">
    <location>
        <position position="176"/>
    </location>
    <ligand>
        <name>UDP-N-acetyl-alpha-D-muramoyl-L-alanyl-D-glutamate</name>
        <dbReference type="ChEBI" id="CHEBI:83900"/>
    </ligand>
</feature>
<keyword evidence="18" id="KW-1185">Reference proteome</keyword>
<dbReference type="Proteomes" id="UP000001917">
    <property type="component" value="Chromosome"/>
</dbReference>
<keyword evidence="8 12" id="KW-0133">Cell shape</keyword>
<dbReference type="EC" id="6.3.2.-" evidence="12"/>
<evidence type="ECO:0000256" key="3">
    <source>
        <dbReference type="ARBA" id="ARBA00022490"/>
    </source>
</evidence>
<protein>
    <recommendedName>
        <fullName evidence="12">UDP-N-acetylmuramyl-tripeptide synthetase</fullName>
        <ecNumber evidence="12">6.3.2.-</ecNumber>
    </recommendedName>
    <alternativeName>
        <fullName evidence="12">UDP-MurNAc-tripeptide synthetase</fullName>
    </alternativeName>
</protein>
<accession>C8WRE7</accession>
<feature type="domain" description="Mur ligase N-terminal catalytic" evidence="14">
    <location>
        <begin position="17"/>
        <end position="91"/>
    </location>
</feature>
<dbReference type="Gene3D" id="3.40.1390.10">
    <property type="entry name" value="MurE/MurF, N-terminal domain"/>
    <property type="match status" value="1"/>
</dbReference>
<comment type="PTM">
    <text evidence="12">Carboxylation is probably crucial for Mg(2+) binding and, consequently, for the gamma-phosphate positioning of ATP.</text>
</comment>
<keyword evidence="10 12" id="KW-0131">Cell cycle</keyword>
<comment type="function">
    <text evidence="12">Catalyzes the addition of an amino acid to the nucleotide precursor UDP-N-acetylmuramoyl-L-alanyl-D-glutamate (UMAG) in the biosynthesis of bacterial cell-wall peptidoglycan.</text>
</comment>
<evidence type="ECO:0000259" key="14">
    <source>
        <dbReference type="Pfam" id="PF01225"/>
    </source>
</evidence>
<dbReference type="eggNOG" id="COG0769">
    <property type="taxonomic scope" value="Bacteria"/>
</dbReference>
<feature type="binding site" evidence="12">
    <location>
        <position position="184"/>
    </location>
    <ligand>
        <name>UDP-N-acetyl-alpha-D-muramoyl-L-alanyl-D-glutamate</name>
        <dbReference type="ChEBI" id="CHEBI:83900"/>
    </ligand>
</feature>
<keyword evidence="4 12" id="KW-0436">Ligase</keyword>
<dbReference type="GO" id="GO:0004326">
    <property type="term" value="F:tetrahydrofolylpolyglutamate synthase activity"/>
    <property type="evidence" value="ECO:0007669"/>
    <property type="project" value="InterPro"/>
</dbReference>
<evidence type="ECO:0000256" key="4">
    <source>
        <dbReference type="ARBA" id="ARBA00022598"/>
    </source>
</evidence>
<gene>
    <name evidence="12" type="primary">murE</name>
    <name evidence="17" type="ordered locus">Aaci_0293</name>
</gene>
<evidence type="ECO:0000256" key="1">
    <source>
        <dbReference type="ARBA" id="ARBA00004752"/>
    </source>
</evidence>
<dbReference type="GO" id="GO:0051301">
    <property type="term" value="P:cell division"/>
    <property type="evidence" value="ECO:0007669"/>
    <property type="project" value="UniProtKB-KW"/>
</dbReference>
<evidence type="ECO:0000256" key="13">
    <source>
        <dbReference type="RuleBase" id="RU004135"/>
    </source>
</evidence>
<dbReference type="KEGG" id="aac:Aaci_0293"/>
<dbReference type="NCBIfam" id="TIGR01085">
    <property type="entry name" value="murE"/>
    <property type="match status" value="1"/>
</dbReference>
<dbReference type="Gene3D" id="3.40.1190.10">
    <property type="entry name" value="Mur-like, catalytic domain"/>
    <property type="match status" value="1"/>
</dbReference>
<dbReference type="SUPFAM" id="SSF53244">
    <property type="entry name" value="MurD-like peptide ligases, peptide-binding domain"/>
    <property type="match status" value="1"/>
</dbReference>
<comment type="cofactor">
    <cofactor evidence="12">
        <name>Mg(2+)</name>
        <dbReference type="ChEBI" id="CHEBI:18420"/>
    </cofactor>
</comment>
<evidence type="ECO:0000256" key="7">
    <source>
        <dbReference type="ARBA" id="ARBA00022840"/>
    </source>
</evidence>
<keyword evidence="11 12" id="KW-0961">Cell wall biogenesis/degradation</keyword>
<dbReference type="Gene3D" id="3.90.190.20">
    <property type="entry name" value="Mur ligase, C-terminal domain"/>
    <property type="match status" value="1"/>
</dbReference>
<evidence type="ECO:0000259" key="15">
    <source>
        <dbReference type="Pfam" id="PF02875"/>
    </source>
</evidence>
<dbReference type="EMBL" id="CP001727">
    <property type="protein sequence ID" value="ACV57352.1"/>
    <property type="molecule type" value="Genomic_DNA"/>
</dbReference>
<dbReference type="UniPathway" id="UPA00219"/>
<dbReference type="InterPro" id="IPR036565">
    <property type="entry name" value="Mur-like_cat_sf"/>
</dbReference>
<dbReference type="Pfam" id="PF02875">
    <property type="entry name" value="Mur_ligase_C"/>
    <property type="match status" value="1"/>
</dbReference>
<name>C8WRE7_ALIAD</name>
<dbReference type="InterPro" id="IPR018109">
    <property type="entry name" value="Folylpolyglutamate_synth_CS"/>
</dbReference>
<keyword evidence="3 12" id="KW-0963">Cytoplasm</keyword>
<evidence type="ECO:0000256" key="9">
    <source>
        <dbReference type="ARBA" id="ARBA00022984"/>
    </source>
</evidence>
<keyword evidence="7 12" id="KW-0067">ATP-binding</keyword>
<evidence type="ECO:0000256" key="6">
    <source>
        <dbReference type="ARBA" id="ARBA00022741"/>
    </source>
</evidence>
<dbReference type="GO" id="GO:0000287">
    <property type="term" value="F:magnesium ion binding"/>
    <property type="evidence" value="ECO:0007669"/>
    <property type="project" value="UniProtKB-UniRule"/>
</dbReference>
<evidence type="ECO:0000313" key="17">
    <source>
        <dbReference type="EMBL" id="ACV57352.1"/>
    </source>
</evidence>
<evidence type="ECO:0000256" key="11">
    <source>
        <dbReference type="ARBA" id="ARBA00023316"/>
    </source>
</evidence>
<proteinExistence type="inferred from homology"/>
<dbReference type="PANTHER" id="PTHR23135">
    <property type="entry name" value="MUR LIGASE FAMILY MEMBER"/>
    <property type="match status" value="1"/>
</dbReference>
<evidence type="ECO:0000256" key="10">
    <source>
        <dbReference type="ARBA" id="ARBA00023306"/>
    </source>
</evidence>
<comment type="subcellular location">
    <subcellularLocation>
        <location evidence="12 13">Cytoplasm</location>
    </subcellularLocation>
</comment>
<evidence type="ECO:0000313" key="18">
    <source>
        <dbReference type="Proteomes" id="UP000001917"/>
    </source>
</evidence>
<dbReference type="InterPro" id="IPR005761">
    <property type="entry name" value="UDP-N-AcMur-Glu-dNH2Pim_ligase"/>
</dbReference>
<sequence length="489" mass="53313">MTCWADELERLRAQGWIRGVAIDSREVRPGDVYVAIRGQRADGHAFIGEAVSRGAVCVVGEEDASLVDVPPDVPYVRVTSARRAASALSNRVYGFPSRHLTVVGVTGTNGKTTSVHWLTHVLRFAGMRVGMLSSVFNETGLRTVPAKLTTLEAPKLHRALREMVDAGCTHAVIEVSSHGIVQHRTSDVDFDLAIFTNLTREHLDFHGSMENYAAAKARLFSGLSAEKPGAILNRDDPYADVMAENCVAPIVTYGVRSGDVRGRVVETDGWRTRVSIRLPNGEKLEGVLHHPGMYNLYNLLAVVAAAYVLGVSADDIAGVIPTLPTIPGRMHVIRPEHGPTVIVDYAHTPDALRQILSTARQWTSGRVWLVFGGRGERDRGKRPEMGAIAASMADHVLITTDSSYSEDPERIANEILAGAQRVHRARCDVVLDRAQAIERAVIEANDEDVILITGRGHESFQVVGGLRLEQTDADMVREALSRRPNTGVI</sequence>
<dbReference type="GO" id="GO:0071555">
    <property type="term" value="P:cell wall organization"/>
    <property type="evidence" value="ECO:0007669"/>
    <property type="project" value="UniProtKB-KW"/>
</dbReference>
<comment type="caution">
    <text evidence="12">Lacks conserved residue(s) required for the propagation of feature annotation.</text>
</comment>
<feature type="binding site" evidence="12">
    <location>
        <position position="182"/>
    </location>
    <ligand>
        <name>UDP-N-acetyl-alpha-D-muramoyl-L-alanyl-D-glutamate</name>
        <dbReference type="ChEBI" id="CHEBI:83900"/>
    </ligand>
</feature>
<feature type="binding site" evidence="12">
    <location>
        <position position="24"/>
    </location>
    <ligand>
        <name>UDP-N-acetyl-alpha-D-muramoyl-L-alanyl-D-glutamate</name>
        <dbReference type="ChEBI" id="CHEBI:83900"/>
    </ligand>
</feature>
<dbReference type="PROSITE" id="PS01011">
    <property type="entry name" value="FOLYLPOLYGLU_SYNT_1"/>
    <property type="match status" value="1"/>
</dbReference>
<reference evidence="17 18" key="2">
    <citation type="journal article" date="2010" name="Stand. Genomic Sci.">
        <title>Complete genome sequence of Alicyclobacillus acidocaldarius type strain (104-IA).</title>
        <authorList>
            <person name="Mavromatis K."/>
            <person name="Sikorski J."/>
            <person name="Lapidus A."/>
            <person name="Glavina Del Rio T."/>
            <person name="Copeland A."/>
            <person name="Tice H."/>
            <person name="Cheng J.F."/>
            <person name="Lucas S."/>
            <person name="Chen F."/>
            <person name="Nolan M."/>
            <person name="Bruce D."/>
            <person name="Goodwin L."/>
            <person name="Pitluck S."/>
            <person name="Ivanova N."/>
            <person name="Ovchinnikova G."/>
            <person name="Pati A."/>
            <person name="Chen A."/>
            <person name="Palaniappan K."/>
            <person name="Land M."/>
            <person name="Hauser L."/>
            <person name="Chang Y.J."/>
            <person name="Jeffries C.D."/>
            <person name="Chain P."/>
            <person name="Meincke L."/>
            <person name="Sims D."/>
            <person name="Chertkov O."/>
            <person name="Han C."/>
            <person name="Brettin T."/>
            <person name="Detter J.C."/>
            <person name="Wahrenburg C."/>
            <person name="Rohde M."/>
            <person name="Pukall R."/>
            <person name="Goker M."/>
            <person name="Bristow J."/>
            <person name="Eisen J.A."/>
            <person name="Markowitz V."/>
            <person name="Hugenholtz P."/>
            <person name="Klenk H.P."/>
            <person name="Kyrpides N.C."/>
        </authorList>
    </citation>
    <scope>NUCLEOTIDE SEQUENCE [LARGE SCALE GENOMIC DNA]</scope>
    <source>
        <strain evidence="18">ATCC 27009 / DSM 446 / BCRC 14685 / JCM 5260 / KCTC 1825 / NBRC 15652 / NCIMB 11725 / NRRL B-14509 / 104-IA</strain>
    </source>
</reference>
<dbReference type="InterPro" id="IPR035911">
    <property type="entry name" value="MurE/MurF_N"/>
</dbReference>
<dbReference type="GO" id="GO:0008360">
    <property type="term" value="P:regulation of cell shape"/>
    <property type="evidence" value="ECO:0007669"/>
    <property type="project" value="UniProtKB-KW"/>
</dbReference>
<dbReference type="Pfam" id="PF08245">
    <property type="entry name" value="Mur_ligase_M"/>
    <property type="match status" value="1"/>
</dbReference>
<dbReference type="NCBIfam" id="NF001126">
    <property type="entry name" value="PRK00139.1-4"/>
    <property type="match status" value="1"/>
</dbReference>
<dbReference type="InterPro" id="IPR013221">
    <property type="entry name" value="Mur_ligase_cen"/>
</dbReference>
<dbReference type="InterPro" id="IPR036615">
    <property type="entry name" value="Mur_ligase_C_dom_sf"/>
</dbReference>
<dbReference type="Pfam" id="PF01225">
    <property type="entry name" value="Mur_ligase"/>
    <property type="match status" value="1"/>
</dbReference>
<keyword evidence="6 12" id="KW-0547">Nucleotide-binding</keyword>
<evidence type="ECO:0000256" key="5">
    <source>
        <dbReference type="ARBA" id="ARBA00022618"/>
    </source>
</evidence>
<evidence type="ECO:0000256" key="8">
    <source>
        <dbReference type="ARBA" id="ARBA00022960"/>
    </source>
</evidence>
<keyword evidence="5 12" id="KW-0132">Cell division</keyword>
<evidence type="ECO:0000256" key="12">
    <source>
        <dbReference type="HAMAP-Rule" id="MF_00208"/>
    </source>
</evidence>
<dbReference type="SUPFAM" id="SSF63418">
    <property type="entry name" value="MurE/MurF N-terminal domain"/>
    <property type="match status" value="1"/>
</dbReference>
<feature type="modified residue" description="N6-carboxylysine" evidence="12">
    <location>
        <position position="216"/>
    </location>
</feature>
<evidence type="ECO:0000259" key="16">
    <source>
        <dbReference type="Pfam" id="PF08245"/>
    </source>
</evidence>
<dbReference type="STRING" id="521098.Aaci_0293"/>
<organism evidence="17 18">
    <name type="scientific">Alicyclobacillus acidocaldarius subsp. acidocaldarius (strain ATCC 27009 / DSM 446 / BCRC 14685 / JCM 5260 / KCTC 1825 / NBRC 15652 / NCIMB 11725 / NRRL B-14509 / 104-IA)</name>
    <name type="common">Bacillus acidocaldarius</name>
    <dbReference type="NCBI Taxonomy" id="521098"/>
    <lineage>
        <taxon>Bacteria</taxon>
        <taxon>Bacillati</taxon>
        <taxon>Bacillota</taxon>
        <taxon>Bacilli</taxon>
        <taxon>Bacillales</taxon>
        <taxon>Alicyclobacillaceae</taxon>
        <taxon>Alicyclobacillus</taxon>
    </lineage>
</organism>
<dbReference type="InterPro" id="IPR000713">
    <property type="entry name" value="Mur_ligase_N"/>
</dbReference>
<comment type="similarity">
    <text evidence="2 12">Belongs to the MurCDEF family. MurE subfamily.</text>
</comment>
<dbReference type="AlphaFoldDB" id="C8WRE7"/>
<dbReference type="GO" id="GO:0005524">
    <property type="term" value="F:ATP binding"/>
    <property type="evidence" value="ECO:0007669"/>
    <property type="project" value="UniProtKB-UniRule"/>
</dbReference>
<dbReference type="SUPFAM" id="SSF53623">
    <property type="entry name" value="MurD-like peptide ligases, catalytic domain"/>
    <property type="match status" value="1"/>
</dbReference>
<dbReference type="PANTHER" id="PTHR23135:SF4">
    <property type="entry name" value="UDP-N-ACETYLMURAMOYL-L-ALANYL-D-GLUTAMATE--2,6-DIAMINOPIMELATE LIGASE MURE HOMOLOG, CHLOROPLASTIC"/>
    <property type="match status" value="1"/>
</dbReference>
<reference evidence="18" key="1">
    <citation type="submission" date="2009-09" db="EMBL/GenBank/DDBJ databases">
        <title>The complete chromosome of Alicyclobacillus acidocaldarius subsp. acidocaldarius DSM 446.</title>
        <authorList>
            <consortium name="US DOE Joint Genome Institute (JGI-PGF)"/>
            <person name="Lucas S."/>
            <person name="Copeland A."/>
            <person name="Lapidus A."/>
            <person name="Glavina del Rio T."/>
            <person name="Dalin E."/>
            <person name="Tice H."/>
            <person name="Bruce D."/>
            <person name="Goodwin L."/>
            <person name="Pitluck S."/>
            <person name="Kyrpides N."/>
            <person name="Mavromatis K."/>
            <person name="Ivanova N."/>
            <person name="Ovchinnikova G."/>
            <person name="Chertkov O."/>
            <person name="Sims D."/>
            <person name="Brettin T."/>
            <person name="Detter J.C."/>
            <person name="Han C."/>
            <person name="Larimer F."/>
            <person name="Land M."/>
            <person name="Hauser L."/>
            <person name="Markowitz V."/>
            <person name="Cheng J.-F."/>
            <person name="Hugenholtz P."/>
            <person name="Woyke T."/>
            <person name="Wu D."/>
            <person name="Pukall R."/>
            <person name="Klenk H.-P."/>
            <person name="Eisen J.A."/>
        </authorList>
    </citation>
    <scope>NUCLEOTIDE SEQUENCE [LARGE SCALE GENOMIC DNA]</scope>
    <source>
        <strain evidence="18">ATCC 27009 / DSM 446 / BCRC 14685 / JCM 5260 / KCTC 1825 / NBRC 15652 / NCIMB 11725 / NRRL B-14509 / 104-IA</strain>
    </source>
</reference>
<feature type="binding site" evidence="12">
    <location>
        <begin position="149"/>
        <end position="150"/>
    </location>
    <ligand>
        <name>UDP-N-acetyl-alpha-D-muramoyl-L-alanyl-D-glutamate</name>
        <dbReference type="ChEBI" id="CHEBI:83900"/>
    </ligand>
</feature>
<dbReference type="InterPro" id="IPR004101">
    <property type="entry name" value="Mur_ligase_C"/>
</dbReference>
<feature type="domain" description="Mur ligase C-terminal" evidence="15">
    <location>
        <begin position="328"/>
        <end position="456"/>
    </location>
</feature>
<keyword evidence="12" id="KW-0460">Magnesium</keyword>
<feature type="binding site" evidence="12">
    <location>
        <begin position="107"/>
        <end position="113"/>
    </location>
    <ligand>
        <name>ATP</name>
        <dbReference type="ChEBI" id="CHEBI:30616"/>
    </ligand>
</feature>
<dbReference type="GO" id="GO:0009252">
    <property type="term" value="P:peptidoglycan biosynthetic process"/>
    <property type="evidence" value="ECO:0007669"/>
    <property type="project" value="UniProtKB-UniRule"/>
</dbReference>